<evidence type="ECO:0000259" key="2">
    <source>
        <dbReference type="Pfam" id="PF00149"/>
    </source>
</evidence>
<evidence type="ECO:0000313" key="3">
    <source>
        <dbReference type="EMBL" id="GBN45634.1"/>
    </source>
</evidence>
<comment type="caution">
    <text evidence="3">The sequence shown here is derived from an EMBL/GenBank/DDBJ whole genome shotgun (WGS) entry which is preliminary data.</text>
</comment>
<evidence type="ECO:0000313" key="4">
    <source>
        <dbReference type="EMBL" id="GBN45646.1"/>
    </source>
</evidence>
<dbReference type="InterPro" id="IPR029052">
    <property type="entry name" value="Metallo-depent_PP-like"/>
</dbReference>
<dbReference type="GO" id="GO:0047631">
    <property type="term" value="F:ADP-ribose diphosphatase activity"/>
    <property type="evidence" value="ECO:0007669"/>
    <property type="project" value="TreeGrafter"/>
</dbReference>
<dbReference type="GO" id="GO:0047734">
    <property type="term" value="F:CDP-glycerol diphosphatase activity"/>
    <property type="evidence" value="ECO:0007669"/>
    <property type="project" value="TreeGrafter"/>
</dbReference>
<gene>
    <name evidence="3" type="primary">adprm_2</name>
    <name evidence="4" type="synonym">adprm_3</name>
    <name evidence="3" type="ORF">AVEN_171594_1</name>
    <name evidence="4" type="ORF">AVEN_272447_1</name>
</gene>
<name>A0A4Y2P2P3_ARAVE</name>
<dbReference type="GO" id="GO:0008663">
    <property type="term" value="F:2',3'-cyclic-nucleotide 2'-phosphodiesterase activity"/>
    <property type="evidence" value="ECO:0007669"/>
    <property type="project" value="TreeGrafter"/>
</dbReference>
<accession>A0A4Y2P2P3</accession>
<dbReference type="SUPFAM" id="SSF56300">
    <property type="entry name" value="Metallo-dependent phosphatases"/>
    <property type="match status" value="1"/>
</dbReference>
<dbReference type="EMBL" id="BGPR01010334">
    <property type="protein sequence ID" value="GBN45634.1"/>
    <property type="molecule type" value="Genomic_DNA"/>
</dbReference>
<dbReference type="Gene3D" id="3.60.21.10">
    <property type="match status" value="1"/>
</dbReference>
<dbReference type="GO" id="GO:0030145">
    <property type="term" value="F:manganese ion binding"/>
    <property type="evidence" value="ECO:0007669"/>
    <property type="project" value="TreeGrafter"/>
</dbReference>
<dbReference type="Proteomes" id="UP000499080">
    <property type="component" value="Unassembled WGS sequence"/>
</dbReference>
<dbReference type="AlphaFoldDB" id="A0A4Y2P2P3"/>
<feature type="region of interest" description="Disordered" evidence="1">
    <location>
        <begin position="455"/>
        <end position="479"/>
    </location>
</feature>
<keyword evidence="5" id="KW-1185">Reference proteome</keyword>
<evidence type="ECO:0000256" key="1">
    <source>
        <dbReference type="SAM" id="MobiDB-lite"/>
    </source>
</evidence>
<reference evidence="3 5" key="1">
    <citation type="journal article" date="2019" name="Sci. Rep.">
        <title>Orb-weaving spider Araneus ventricosus genome elucidates the spidroin gene catalogue.</title>
        <authorList>
            <person name="Kono N."/>
            <person name="Nakamura H."/>
            <person name="Ohtoshi R."/>
            <person name="Moran D.A.P."/>
            <person name="Shinohara A."/>
            <person name="Yoshida Y."/>
            <person name="Fujiwara M."/>
            <person name="Mori M."/>
            <person name="Tomita M."/>
            <person name="Arakawa K."/>
        </authorList>
    </citation>
    <scope>NUCLEOTIDE SEQUENCE [LARGE SCALE GENOMIC DNA]</scope>
</reference>
<dbReference type="PANTHER" id="PTHR16509:SF1">
    <property type="entry name" value="MANGANESE-DEPENDENT ADP-RIBOSE_CDP-ALCOHOL DIPHOSPHATASE"/>
    <property type="match status" value="1"/>
</dbReference>
<dbReference type="InterPro" id="IPR004843">
    <property type="entry name" value="Calcineurin-like_PHP"/>
</dbReference>
<dbReference type="Pfam" id="PF00149">
    <property type="entry name" value="Metallophos"/>
    <property type="match status" value="1"/>
</dbReference>
<dbReference type="PANTHER" id="PTHR16509">
    <property type="match status" value="1"/>
</dbReference>
<evidence type="ECO:0000313" key="5">
    <source>
        <dbReference type="Proteomes" id="UP000499080"/>
    </source>
</evidence>
<dbReference type="OrthoDB" id="9675250at2759"/>
<proteinExistence type="predicted"/>
<protein>
    <submittedName>
        <fullName evidence="3">Manganese-dependent ADP-ribose/CDP-alcohol diphosphatase</fullName>
    </submittedName>
</protein>
<sequence length="479" mass="54589">MSQSENIDGSSAVEIMDKTRQAMVEMRSEKGFQQALVDECDLCNSIETEAEFQEPEDRPLKKKKQCDYESWKLNGFHQKSETLQNFCEASVNLGKLSLLFRRFIMAVDSQVFKDPVVTFGVLTDVQYADHDDQIAAYDPSKTRFYRGSLGQVDDAFKYWERPGSKVKFVLQLGDIIDGLNRFNGDSYTSLRRTLSHFEKHSSIPTFHTVGNHELYNFNRKELAALFYESVMKINIPQEIFSPFKPVKDNHPISTPVLYYKFSPVPELKCISLDCFDISVLGYDSQHPNYVEATKVLYSKHGHEIFDEWDCEGSLTGLDVRFQQMNGAVGQEQLTWLDQELKESDELGQKVIVFGHVSLHPDSSDWSCLLWNYEEVMKIFHLHKCVIAYFSGHTHKSGYALDSHGISYIAFSGILETPPDTSAFATVSYYQDKLEVHGHGMERSYNIPLQGLKDVANDDNDSAVDNEVEPPPPTTVKVEV</sequence>
<feature type="domain" description="Calcineurin-like phosphoesterase" evidence="2">
    <location>
        <begin position="118"/>
        <end position="395"/>
    </location>
</feature>
<feature type="compositionally biased region" description="Acidic residues" evidence="1">
    <location>
        <begin position="456"/>
        <end position="467"/>
    </location>
</feature>
<organism evidence="3 5">
    <name type="scientific">Araneus ventricosus</name>
    <name type="common">Orbweaver spider</name>
    <name type="synonym">Epeira ventricosa</name>
    <dbReference type="NCBI Taxonomy" id="182803"/>
    <lineage>
        <taxon>Eukaryota</taxon>
        <taxon>Metazoa</taxon>
        <taxon>Ecdysozoa</taxon>
        <taxon>Arthropoda</taxon>
        <taxon>Chelicerata</taxon>
        <taxon>Arachnida</taxon>
        <taxon>Araneae</taxon>
        <taxon>Araneomorphae</taxon>
        <taxon>Entelegynae</taxon>
        <taxon>Araneoidea</taxon>
        <taxon>Araneidae</taxon>
        <taxon>Araneus</taxon>
    </lineage>
</organism>
<dbReference type="EMBL" id="BGPR01010338">
    <property type="protein sequence ID" value="GBN45646.1"/>
    <property type="molecule type" value="Genomic_DNA"/>
</dbReference>